<feature type="compositionally biased region" description="Basic and acidic residues" evidence="1">
    <location>
        <begin position="52"/>
        <end position="65"/>
    </location>
</feature>
<dbReference type="Proteomes" id="UP000641386">
    <property type="component" value="Unassembled WGS sequence"/>
</dbReference>
<gene>
    <name evidence="2" type="ORF">GCM10014715_34610</name>
</gene>
<evidence type="ECO:0000256" key="1">
    <source>
        <dbReference type="SAM" id="MobiDB-lite"/>
    </source>
</evidence>
<proteinExistence type="predicted"/>
<dbReference type="EMBL" id="BNBC01000014">
    <property type="protein sequence ID" value="GHE76581.1"/>
    <property type="molecule type" value="Genomic_DNA"/>
</dbReference>
<name>A0A919DSR1_9ACTN</name>
<dbReference type="RefSeq" id="WP_189901194.1">
    <property type="nucleotide sequence ID" value="NZ_BNBC01000014.1"/>
</dbReference>
<accession>A0A919DSR1</accession>
<protein>
    <submittedName>
        <fullName evidence="2">Uncharacterized protein</fullName>
    </submittedName>
</protein>
<organism evidence="2 3">
    <name type="scientific">Streptomyces spiralis</name>
    <dbReference type="NCBI Taxonomy" id="66376"/>
    <lineage>
        <taxon>Bacteria</taxon>
        <taxon>Bacillati</taxon>
        <taxon>Actinomycetota</taxon>
        <taxon>Actinomycetes</taxon>
        <taxon>Kitasatosporales</taxon>
        <taxon>Streptomycetaceae</taxon>
        <taxon>Streptomyces</taxon>
    </lineage>
</organism>
<reference evidence="2" key="1">
    <citation type="journal article" date="2014" name="Int. J. Syst. Evol. Microbiol.">
        <title>Complete genome sequence of Corynebacterium casei LMG S-19264T (=DSM 44701T), isolated from a smear-ripened cheese.</title>
        <authorList>
            <consortium name="US DOE Joint Genome Institute (JGI-PGF)"/>
            <person name="Walter F."/>
            <person name="Albersmeier A."/>
            <person name="Kalinowski J."/>
            <person name="Ruckert C."/>
        </authorList>
    </citation>
    <scope>NUCLEOTIDE SEQUENCE</scope>
    <source>
        <strain evidence="2">JCM 3302</strain>
    </source>
</reference>
<sequence>MSEQHGGRRQGRPDSAAGEILHEIENAETDVDDSRKRRHLGEAAEAITPNERAQEESQGEGDRER</sequence>
<keyword evidence="3" id="KW-1185">Reference proteome</keyword>
<dbReference type="AlphaFoldDB" id="A0A919DSR1"/>
<comment type="caution">
    <text evidence="2">The sequence shown here is derived from an EMBL/GenBank/DDBJ whole genome shotgun (WGS) entry which is preliminary data.</text>
</comment>
<evidence type="ECO:0000313" key="2">
    <source>
        <dbReference type="EMBL" id="GHE76581.1"/>
    </source>
</evidence>
<evidence type="ECO:0000313" key="3">
    <source>
        <dbReference type="Proteomes" id="UP000641386"/>
    </source>
</evidence>
<feature type="region of interest" description="Disordered" evidence="1">
    <location>
        <begin position="1"/>
        <end position="65"/>
    </location>
</feature>
<reference evidence="2" key="2">
    <citation type="submission" date="2020-09" db="EMBL/GenBank/DDBJ databases">
        <authorList>
            <person name="Sun Q."/>
            <person name="Ohkuma M."/>
        </authorList>
    </citation>
    <scope>NUCLEOTIDE SEQUENCE</scope>
    <source>
        <strain evidence="2">JCM 3302</strain>
    </source>
</reference>